<keyword evidence="5" id="KW-1185">Reference proteome</keyword>
<reference evidence="4 5" key="1">
    <citation type="submission" date="2016-03" db="EMBL/GenBank/DDBJ databases">
        <authorList>
            <person name="Ploux O."/>
        </authorList>
    </citation>
    <scope>NUCLEOTIDE SEQUENCE [LARGE SCALE GENOMIC DNA]</scope>
    <source>
        <strain evidence="4 5">R0</strain>
    </source>
</reference>
<dbReference type="RefSeq" id="WP_061834724.1">
    <property type="nucleotide sequence ID" value="NZ_LUKE01000001.1"/>
</dbReference>
<evidence type="ECO:0000256" key="1">
    <source>
        <dbReference type="ARBA" id="ARBA00022553"/>
    </source>
</evidence>
<evidence type="ECO:0000256" key="2">
    <source>
        <dbReference type="PROSITE-ProRule" id="PRU00169"/>
    </source>
</evidence>
<keyword evidence="1 2" id="KW-0597">Phosphoprotein</keyword>
<name>A0A150WS03_BDEBC</name>
<dbReference type="Proteomes" id="UP000075320">
    <property type="component" value="Unassembled WGS sequence"/>
</dbReference>
<evidence type="ECO:0000259" key="3">
    <source>
        <dbReference type="PROSITE" id="PS50110"/>
    </source>
</evidence>
<comment type="caution">
    <text evidence="4">The sequence shown here is derived from an EMBL/GenBank/DDBJ whole genome shotgun (WGS) entry which is preliminary data.</text>
</comment>
<dbReference type="OrthoDB" id="5295285at2"/>
<sequence length="119" mass="13212">MTAPTILVVEDAPDLLMLYKRYFAKLGATVQTAETGERALELLKQSKPTVLVMDLTLKDMGTDDFYQKFAAIEGAKDLSMILISGRDDLSTWAGRFGATKFYKKPVERDVITAAVKSFL</sequence>
<feature type="domain" description="Response regulatory" evidence="3">
    <location>
        <begin position="5"/>
        <end position="119"/>
    </location>
</feature>
<evidence type="ECO:0000313" key="5">
    <source>
        <dbReference type="Proteomes" id="UP000075320"/>
    </source>
</evidence>
<dbReference type="GO" id="GO:0000160">
    <property type="term" value="P:phosphorelay signal transduction system"/>
    <property type="evidence" value="ECO:0007669"/>
    <property type="project" value="InterPro"/>
</dbReference>
<feature type="modified residue" description="4-aspartylphosphate" evidence="2">
    <location>
        <position position="54"/>
    </location>
</feature>
<dbReference type="InterPro" id="IPR001789">
    <property type="entry name" value="Sig_transdc_resp-reg_receiver"/>
</dbReference>
<dbReference type="EMBL" id="LUKE01000001">
    <property type="protein sequence ID" value="KYG67148.1"/>
    <property type="molecule type" value="Genomic_DNA"/>
</dbReference>
<dbReference type="PROSITE" id="PS50110">
    <property type="entry name" value="RESPONSE_REGULATORY"/>
    <property type="match status" value="1"/>
</dbReference>
<protein>
    <recommendedName>
        <fullName evidence="3">Response regulatory domain-containing protein</fullName>
    </recommendedName>
</protein>
<dbReference type="SMART" id="SM00448">
    <property type="entry name" value="REC"/>
    <property type="match status" value="1"/>
</dbReference>
<proteinExistence type="predicted"/>
<dbReference type="Gene3D" id="3.40.50.2300">
    <property type="match status" value="1"/>
</dbReference>
<dbReference type="InterPro" id="IPR011006">
    <property type="entry name" value="CheY-like_superfamily"/>
</dbReference>
<accession>A0A150WS03</accession>
<dbReference type="PANTHER" id="PTHR44591:SF3">
    <property type="entry name" value="RESPONSE REGULATORY DOMAIN-CONTAINING PROTEIN"/>
    <property type="match status" value="1"/>
</dbReference>
<dbReference type="AlphaFoldDB" id="A0A150WS03"/>
<dbReference type="Pfam" id="PF00072">
    <property type="entry name" value="Response_reg"/>
    <property type="match status" value="1"/>
</dbReference>
<dbReference type="SUPFAM" id="SSF52172">
    <property type="entry name" value="CheY-like"/>
    <property type="match status" value="1"/>
</dbReference>
<evidence type="ECO:0000313" key="4">
    <source>
        <dbReference type="EMBL" id="KYG67148.1"/>
    </source>
</evidence>
<gene>
    <name evidence="4" type="ORF">AZI86_09050</name>
</gene>
<dbReference type="PANTHER" id="PTHR44591">
    <property type="entry name" value="STRESS RESPONSE REGULATOR PROTEIN 1"/>
    <property type="match status" value="1"/>
</dbReference>
<dbReference type="InterPro" id="IPR050595">
    <property type="entry name" value="Bact_response_regulator"/>
</dbReference>
<organism evidence="4 5">
    <name type="scientific">Bdellovibrio bacteriovorus</name>
    <dbReference type="NCBI Taxonomy" id="959"/>
    <lineage>
        <taxon>Bacteria</taxon>
        <taxon>Pseudomonadati</taxon>
        <taxon>Bdellovibrionota</taxon>
        <taxon>Bdellovibrionia</taxon>
        <taxon>Bdellovibrionales</taxon>
        <taxon>Pseudobdellovibrionaceae</taxon>
        <taxon>Bdellovibrio</taxon>
    </lineage>
</organism>